<evidence type="ECO:0000313" key="2">
    <source>
        <dbReference type="Proteomes" id="UP001524435"/>
    </source>
</evidence>
<accession>A0ABT1SL13</accession>
<dbReference type="EMBL" id="JANGCH010000008">
    <property type="protein sequence ID" value="MCQ5121916.1"/>
    <property type="molecule type" value="Genomic_DNA"/>
</dbReference>
<keyword evidence="2" id="KW-1185">Reference proteome</keyword>
<dbReference type="RefSeq" id="WP_146003338.1">
    <property type="nucleotide sequence ID" value="NZ_CALVCM010000004.1"/>
</dbReference>
<evidence type="ECO:0000313" key="1">
    <source>
        <dbReference type="EMBL" id="MCQ5121916.1"/>
    </source>
</evidence>
<dbReference type="Pfam" id="PF14168">
    <property type="entry name" value="YjzC"/>
    <property type="match status" value="1"/>
</dbReference>
<reference evidence="1 2" key="1">
    <citation type="submission" date="2022-06" db="EMBL/GenBank/DDBJ databases">
        <title>Isolation of gut microbiota from human fecal samples.</title>
        <authorList>
            <person name="Pamer E.G."/>
            <person name="Barat B."/>
            <person name="Waligurski E."/>
            <person name="Medina S."/>
            <person name="Paddock L."/>
            <person name="Mostad J."/>
        </authorList>
    </citation>
    <scope>NUCLEOTIDE SEQUENCE [LARGE SCALE GENOMIC DNA]</scope>
    <source>
        <strain evidence="1 2">DFI.6.1</strain>
    </source>
</reference>
<dbReference type="Proteomes" id="UP001524435">
    <property type="component" value="Unassembled WGS sequence"/>
</dbReference>
<name>A0ABT1SL13_9FIRM</name>
<comment type="caution">
    <text evidence="1">The sequence shown here is derived from an EMBL/GenBank/DDBJ whole genome shotgun (WGS) entry which is preliminary data.</text>
</comment>
<proteinExistence type="predicted"/>
<gene>
    <name evidence="1" type="ORF">NE663_06535</name>
</gene>
<organism evidence="1 2">
    <name type="scientific">Massilicoli timonensis</name>
    <dbReference type="NCBI Taxonomy" id="2015901"/>
    <lineage>
        <taxon>Bacteria</taxon>
        <taxon>Bacillati</taxon>
        <taxon>Bacillota</taxon>
        <taxon>Erysipelotrichia</taxon>
        <taxon>Erysipelotrichales</taxon>
        <taxon>Erysipelotrichaceae</taxon>
        <taxon>Massilicoli</taxon>
    </lineage>
</organism>
<dbReference type="InterPro" id="IPR025549">
    <property type="entry name" value="YjzC"/>
</dbReference>
<sequence>MSKKKYRPGQNCEKTAKYSAYDEKGKVVNEDVDVEKGKRFPPAQEKNCYYMEQ</sequence>
<protein>
    <submittedName>
        <fullName evidence="1">YjzC family protein</fullName>
    </submittedName>
</protein>